<dbReference type="Proteomes" id="UP000015241">
    <property type="component" value="Unassembled WGS sequence"/>
</dbReference>
<name>S8FKJ7_FOMSC</name>
<sequence length="143" mass="15705">MKGRNDFSETLIRAKFEELYIDLFRKTMKPVEQVFKDANLRAEDIYKAQQPLKEYFNKEPRKVSTTTQPSHAVLLSRVFDPVARASVTSSSSMSAGSRSPTTLSSLRASCTCDVSCRPIHGGNLVSPGADSPTNRAQGDGCES</sequence>
<dbReference type="eggNOG" id="KOG0100">
    <property type="taxonomic scope" value="Eukaryota"/>
</dbReference>
<evidence type="ECO:0000313" key="4">
    <source>
        <dbReference type="EMBL" id="EPT01921.1"/>
    </source>
</evidence>
<dbReference type="AlphaFoldDB" id="S8FKJ7"/>
<dbReference type="HOGENOM" id="CLU_1806199_0_0_1"/>
<evidence type="ECO:0000256" key="2">
    <source>
        <dbReference type="ARBA" id="ARBA00022840"/>
    </source>
</evidence>
<keyword evidence="2" id="KW-0067">ATP-binding</keyword>
<dbReference type="OrthoDB" id="3254459at2759"/>
<dbReference type="InterPro" id="IPR013126">
    <property type="entry name" value="Hsp_70_fam"/>
</dbReference>
<keyword evidence="5" id="KW-1185">Reference proteome</keyword>
<evidence type="ECO:0000256" key="1">
    <source>
        <dbReference type="ARBA" id="ARBA00022741"/>
    </source>
</evidence>
<evidence type="ECO:0000256" key="3">
    <source>
        <dbReference type="SAM" id="MobiDB-lite"/>
    </source>
</evidence>
<proteinExistence type="predicted"/>
<dbReference type="Gene3D" id="3.30.420.40">
    <property type="match status" value="1"/>
</dbReference>
<accession>S8FKJ7</accession>
<reference evidence="4 5" key="1">
    <citation type="journal article" date="2012" name="Science">
        <title>The Paleozoic origin of enzymatic lignin decomposition reconstructed from 31 fungal genomes.</title>
        <authorList>
            <person name="Floudas D."/>
            <person name="Binder M."/>
            <person name="Riley R."/>
            <person name="Barry K."/>
            <person name="Blanchette R.A."/>
            <person name="Henrissat B."/>
            <person name="Martinez A.T."/>
            <person name="Otillar R."/>
            <person name="Spatafora J.W."/>
            <person name="Yadav J.S."/>
            <person name="Aerts A."/>
            <person name="Benoit I."/>
            <person name="Boyd A."/>
            <person name="Carlson A."/>
            <person name="Copeland A."/>
            <person name="Coutinho P.M."/>
            <person name="de Vries R.P."/>
            <person name="Ferreira P."/>
            <person name="Findley K."/>
            <person name="Foster B."/>
            <person name="Gaskell J."/>
            <person name="Glotzer D."/>
            <person name="Gorecki P."/>
            <person name="Heitman J."/>
            <person name="Hesse C."/>
            <person name="Hori C."/>
            <person name="Igarashi K."/>
            <person name="Jurgens J.A."/>
            <person name="Kallen N."/>
            <person name="Kersten P."/>
            <person name="Kohler A."/>
            <person name="Kuees U."/>
            <person name="Kumar T.K.A."/>
            <person name="Kuo A."/>
            <person name="LaButti K."/>
            <person name="Larrondo L.F."/>
            <person name="Lindquist E."/>
            <person name="Ling A."/>
            <person name="Lombard V."/>
            <person name="Lucas S."/>
            <person name="Lundell T."/>
            <person name="Martin R."/>
            <person name="McLaughlin D.J."/>
            <person name="Morgenstern I."/>
            <person name="Morin E."/>
            <person name="Murat C."/>
            <person name="Nagy L.G."/>
            <person name="Nolan M."/>
            <person name="Ohm R.A."/>
            <person name="Patyshakuliyeva A."/>
            <person name="Rokas A."/>
            <person name="Ruiz-Duenas F.J."/>
            <person name="Sabat G."/>
            <person name="Salamov A."/>
            <person name="Samejima M."/>
            <person name="Schmutz J."/>
            <person name="Slot J.C."/>
            <person name="St John F."/>
            <person name="Stenlid J."/>
            <person name="Sun H."/>
            <person name="Sun S."/>
            <person name="Syed K."/>
            <person name="Tsang A."/>
            <person name="Wiebenga A."/>
            <person name="Young D."/>
            <person name="Pisabarro A."/>
            <person name="Eastwood D.C."/>
            <person name="Martin F."/>
            <person name="Cullen D."/>
            <person name="Grigoriev I.V."/>
            <person name="Hibbett D.S."/>
        </authorList>
    </citation>
    <scope>NUCLEOTIDE SEQUENCE</scope>
    <source>
        <strain evidence="5">FP-58527</strain>
    </source>
</reference>
<dbReference type="InterPro" id="IPR043129">
    <property type="entry name" value="ATPase_NBD"/>
</dbReference>
<gene>
    <name evidence="4" type="ORF">FOMPIDRAFT_1022994</name>
</gene>
<feature type="region of interest" description="Disordered" evidence="3">
    <location>
        <begin position="120"/>
        <end position="143"/>
    </location>
</feature>
<dbReference type="GO" id="GO:0005524">
    <property type="term" value="F:ATP binding"/>
    <property type="evidence" value="ECO:0007669"/>
    <property type="project" value="UniProtKB-KW"/>
</dbReference>
<dbReference type="SUPFAM" id="SSF53067">
    <property type="entry name" value="Actin-like ATPase domain"/>
    <property type="match status" value="1"/>
</dbReference>
<evidence type="ECO:0000313" key="5">
    <source>
        <dbReference type="Proteomes" id="UP000015241"/>
    </source>
</evidence>
<dbReference type="EMBL" id="KE504138">
    <property type="protein sequence ID" value="EPT01921.1"/>
    <property type="molecule type" value="Genomic_DNA"/>
</dbReference>
<dbReference type="Gene3D" id="3.90.640.10">
    <property type="entry name" value="Actin, Chain A, domain 4"/>
    <property type="match status" value="1"/>
</dbReference>
<dbReference type="GO" id="GO:0140662">
    <property type="term" value="F:ATP-dependent protein folding chaperone"/>
    <property type="evidence" value="ECO:0007669"/>
    <property type="project" value="InterPro"/>
</dbReference>
<keyword evidence="1" id="KW-0547">Nucleotide-binding</keyword>
<organism evidence="4 5">
    <name type="scientific">Fomitopsis schrenkii</name>
    <name type="common">Brown rot fungus</name>
    <dbReference type="NCBI Taxonomy" id="2126942"/>
    <lineage>
        <taxon>Eukaryota</taxon>
        <taxon>Fungi</taxon>
        <taxon>Dikarya</taxon>
        <taxon>Basidiomycota</taxon>
        <taxon>Agaricomycotina</taxon>
        <taxon>Agaricomycetes</taxon>
        <taxon>Polyporales</taxon>
        <taxon>Fomitopsis</taxon>
    </lineage>
</organism>
<protein>
    <submittedName>
        <fullName evidence="4">Uncharacterized protein</fullName>
    </submittedName>
</protein>
<dbReference type="InParanoid" id="S8FKJ7"/>
<dbReference type="STRING" id="743788.S8FKJ7"/>
<dbReference type="Pfam" id="PF00012">
    <property type="entry name" value="HSP70"/>
    <property type="match status" value="1"/>
</dbReference>